<dbReference type="RefSeq" id="WP_217680523.1">
    <property type="nucleotide sequence ID" value="NZ_JAHRGL010000015.1"/>
</dbReference>
<reference evidence="2 3" key="1">
    <citation type="submission" date="2021-06" db="EMBL/GenBank/DDBJ databases">
        <title>Differences between aerobic and microaerobic xylene degrading microbial communities.</title>
        <authorList>
            <person name="Banerjee S."/>
            <person name="Tancsics A."/>
        </authorList>
    </citation>
    <scope>NUCLEOTIDE SEQUENCE [LARGE SCALE GENOMIC DNA]</scope>
    <source>
        <strain evidence="2 3">MAP12</strain>
    </source>
</reference>
<evidence type="ECO:0000313" key="2">
    <source>
        <dbReference type="EMBL" id="MBV2132402.1"/>
    </source>
</evidence>
<gene>
    <name evidence="2" type="ORF">KRX52_06245</name>
</gene>
<evidence type="ECO:0000313" key="3">
    <source>
        <dbReference type="Proteomes" id="UP000813068"/>
    </source>
</evidence>
<keyword evidence="3" id="KW-1185">Reference proteome</keyword>
<accession>A0ABS6MUC0</accession>
<feature type="region of interest" description="Disordered" evidence="1">
    <location>
        <begin position="34"/>
        <end position="60"/>
    </location>
</feature>
<organism evidence="2 3">
    <name type="scientific">Geopseudomonas aromaticivorans</name>
    <dbReference type="NCBI Taxonomy" id="2849492"/>
    <lineage>
        <taxon>Bacteria</taxon>
        <taxon>Pseudomonadati</taxon>
        <taxon>Pseudomonadota</taxon>
        <taxon>Gammaproteobacteria</taxon>
        <taxon>Pseudomonadales</taxon>
        <taxon>Pseudomonadaceae</taxon>
        <taxon>Geopseudomonas</taxon>
    </lineage>
</organism>
<sequence>MISKLLTCMANGLHELAAFVAVAPRYRSLIYKHPPSERTRSESGMIDQCQEAADRKSDGQERTRFGGFFVAWKKMRAPQPARDRPPADLRHR</sequence>
<name>A0ABS6MUC0_9GAMM</name>
<proteinExistence type="predicted"/>
<dbReference type="EMBL" id="JAHRGL010000015">
    <property type="protein sequence ID" value="MBV2132402.1"/>
    <property type="molecule type" value="Genomic_DNA"/>
</dbReference>
<dbReference type="Proteomes" id="UP000813068">
    <property type="component" value="Unassembled WGS sequence"/>
</dbReference>
<comment type="caution">
    <text evidence="2">The sequence shown here is derived from an EMBL/GenBank/DDBJ whole genome shotgun (WGS) entry which is preliminary data.</text>
</comment>
<protein>
    <submittedName>
        <fullName evidence="2">Uncharacterized protein</fullName>
    </submittedName>
</protein>
<evidence type="ECO:0000256" key="1">
    <source>
        <dbReference type="SAM" id="MobiDB-lite"/>
    </source>
</evidence>